<proteinExistence type="inferred from homology"/>
<feature type="transmembrane region" description="Helical" evidence="6">
    <location>
        <begin position="122"/>
        <end position="142"/>
    </location>
</feature>
<evidence type="ECO:0000256" key="5">
    <source>
        <dbReference type="ARBA" id="ARBA00023136"/>
    </source>
</evidence>
<comment type="similarity">
    <text evidence="2">Belongs to the TMEM256 family.</text>
</comment>
<sequence>MHQLLSDSVSYIVFTNPVSQTLIDIGRKAGLVKQKQQVSVQTIQTMQLPLWRAIGNSSYIVRFAGLCGASAVILGAYGSHKNYPEGEPGTKDLRKIFETANKFHFIHSLALLGTPLCRCPKLSATFMSLGMLFFCGTCYYHAFTGKHKFAHLAPAGGMCLILGWLIMVI</sequence>
<evidence type="ECO:0000256" key="2">
    <source>
        <dbReference type="ARBA" id="ARBA00006208"/>
    </source>
</evidence>
<accession>A0A6M2DLG7</accession>
<keyword evidence="3 6" id="KW-0812">Transmembrane</keyword>
<organism evidence="7">
    <name type="scientific">Xenopsylla cheopis</name>
    <name type="common">Oriental rat flea</name>
    <name type="synonym">Pulex cheopis</name>
    <dbReference type="NCBI Taxonomy" id="163159"/>
    <lineage>
        <taxon>Eukaryota</taxon>
        <taxon>Metazoa</taxon>
        <taxon>Ecdysozoa</taxon>
        <taxon>Arthropoda</taxon>
        <taxon>Hexapoda</taxon>
        <taxon>Insecta</taxon>
        <taxon>Pterygota</taxon>
        <taxon>Neoptera</taxon>
        <taxon>Endopterygota</taxon>
        <taxon>Siphonaptera</taxon>
        <taxon>Pulicidae</taxon>
        <taxon>Xenopsyllinae</taxon>
        <taxon>Xenopsylla</taxon>
    </lineage>
</organism>
<evidence type="ECO:0000256" key="1">
    <source>
        <dbReference type="ARBA" id="ARBA00004141"/>
    </source>
</evidence>
<evidence type="ECO:0000256" key="3">
    <source>
        <dbReference type="ARBA" id="ARBA00022692"/>
    </source>
</evidence>
<name>A0A6M2DLG7_XENCH</name>
<dbReference type="PANTHER" id="PTHR43461:SF1">
    <property type="entry name" value="TRANSMEMBRANE PROTEIN 256"/>
    <property type="match status" value="1"/>
</dbReference>
<reference evidence="7" key="1">
    <citation type="submission" date="2020-03" db="EMBL/GenBank/DDBJ databases">
        <title>Transcriptomic Profiling of the Digestive Tract of the Rat Flea, Xenopsylla cheopis, Following Blood Feeding and Infection with Yersinia pestis.</title>
        <authorList>
            <person name="Bland D.M."/>
            <person name="Martens C.A."/>
            <person name="Virtaneva K."/>
            <person name="Kanakabandi K."/>
            <person name="Long D."/>
            <person name="Rosenke R."/>
            <person name="Saturday G.A."/>
            <person name="Hoyt F.H."/>
            <person name="Bruno D.P."/>
            <person name="Ribeiro J.M.C."/>
            <person name="Hinnebusch J."/>
        </authorList>
    </citation>
    <scope>NUCLEOTIDE SEQUENCE</scope>
</reference>
<comment type="subcellular location">
    <subcellularLocation>
        <location evidence="1">Membrane</location>
        <topology evidence="1">Multi-pass membrane protein</topology>
    </subcellularLocation>
</comment>
<dbReference type="GO" id="GO:0016020">
    <property type="term" value="C:membrane"/>
    <property type="evidence" value="ECO:0007669"/>
    <property type="project" value="UniProtKB-SubCell"/>
</dbReference>
<evidence type="ECO:0000256" key="4">
    <source>
        <dbReference type="ARBA" id="ARBA00022989"/>
    </source>
</evidence>
<evidence type="ECO:0000256" key="6">
    <source>
        <dbReference type="SAM" id="Phobius"/>
    </source>
</evidence>
<evidence type="ECO:0000313" key="7">
    <source>
        <dbReference type="EMBL" id="NOV46804.1"/>
    </source>
</evidence>
<dbReference type="EMBL" id="GIIL01003078">
    <property type="protein sequence ID" value="NOV46804.1"/>
    <property type="molecule type" value="Transcribed_RNA"/>
</dbReference>
<dbReference type="AlphaFoldDB" id="A0A6M2DLG7"/>
<protein>
    <submittedName>
        <fullName evidence="7">Putative conserved plasma membrane protein</fullName>
    </submittedName>
</protein>
<keyword evidence="5 6" id="KW-0472">Membrane</keyword>
<feature type="transmembrane region" description="Helical" evidence="6">
    <location>
        <begin position="149"/>
        <end position="167"/>
    </location>
</feature>
<dbReference type="PANTHER" id="PTHR43461">
    <property type="entry name" value="TRANSMEMBRANE PROTEIN 256"/>
    <property type="match status" value="1"/>
</dbReference>
<dbReference type="Pfam" id="PF04241">
    <property type="entry name" value="DUF423"/>
    <property type="match status" value="1"/>
</dbReference>
<keyword evidence="4 6" id="KW-1133">Transmembrane helix</keyword>
<dbReference type="InterPro" id="IPR006696">
    <property type="entry name" value="DUF423"/>
</dbReference>